<dbReference type="Proteomes" id="UP000058857">
    <property type="component" value="Chromosome 1"/>
</dbReference>
<reference evidence="1 2" key="1">
    <citation type="journal article" date="2015" name="PLoS Negl. Trop. Dis.">
        <title>Distribution of Plasmids in Distinct Leptospira Pathogenic Species.</title>
        <authorList>
            <person name="Wang Y."/>
            <person name="Zhuang X."/>
            <person name="Zhong Y."/>
            <person name="Zhang C."/>
            <person name="Zhang Y."/>
            <person name="Zeng L."/>
            <person name="Zhu Y."/>
            <person name="He P."/>
            <person name="Dong K."/>
            <person name="Pal U."/>
            <person name="Guo X."/>
            <person name="Qin J."/>
        </authorList>
    </citation>
    <scope>NUCLEOTIDE SEQUENCE [LARGE SCALE GENOMIC DNA]</scope>
    <source>
        <strain evidence="1 2">56604</strain>
    </source>
</reference>
<dbReference type="EMBL" id="CP012029">
    <property type="protein sequence ID" value="ALO26186.1"/>
    <property type="molecule type" value="Genomic_DNA"/>
</dbReference>
<name>A0A0S2IR94_LEPBO</name>
<proteinExistence type="predicted"/>
<gene>
    <name evidence="1" type="ORF">LBBP_01909</name>
</gene>
<evidence type="ECO:0000313" key="2">
    <source>
        <dbReference type="Proteomes" id="UP000058857"/>
    </source>
</evidence>
<sequence>MRRVLSALETNPKRILFFGYPSSILYRLELLFKGFERIRNWKLSLHRKK</sequence>
<evidence type="ECO:0000313" key="1">
    <source>
        <dbReference type="EMBL" id="ALO26186.1"/>
    </source>
</evidence>
<organism evidence="1">
    <name type="scientific">Leptospira borgpetersenii serovar Ballum</name>
    <dbReference type="NCBI Taxonomy" id="280505"/>
    <lineage>
        <taxon>Bacteria</taxon>
        <taxon>Pseudomonadati</taxon>
        <taxon>Spirochaetota</taxon>
        <taxon>Spirochaetia</taxon>
        <taxon>Leptospirales</taxon>
        <taxon>Leptospiraceae</taxon>
        <taxon>Leptospira</taxon>
    </lineage>
</organism>
<accession>A0A0S2IR94</accession>
<dbReference type="AlphaFoldDB" id="A0A0S2IR94"/>
<protein>
    <submittedName>
        <fullName evidence="1">Uncharacterized protein</fullName>
    </submittedName>
</protein>